<feature type="region of interest" description="Disordered" evidence="1">
    <location>
        <begin position="1"/>
        <end position="177"/>
    </location>
</feature>
<feature type="compositionally biased region" description="Basic residues" evidence="1">
    <location>
        <begin position="581"/>
        <end position="598"/>
    </location>
</feature>
<feature type="compositionally biased region" description="Basic and acidic residues" evidence="1">
    <location>
        <begin position="166"/>
        <end position="176"/>
    </location>
</feature>
<feature type="compositionally biased region" description="Basic residues" evidence="1">
    <location>
        <begin position="67"/>
        <end position="80"/>
    </location>
</feature>
<feature type="compositionally biased region" description="Basic residues" evidence="1">
    <location>
        <begin position="663"/>
        <end position="688"/>
    </location>
</feature>
<feature type="compositionally biased region" description="Low complexity" evidence="1">
    <location>
        <begin position="86"/>
        <end position="108"/>
    </location>
</feature>
<feature type="compositionally biased region" description="Basic and acidic residues" evidence="1">
    <location>
        <begin position="510"/>
        <end position="521"/>
    </location>
</feature>
<evidence type="ECO:0000313" key="2">
    <source>
        <dbReference type="EMBL" id="CAA9364446.1"/>
    </source>
</evidence>
<name>A0A6J4MQQ0_9ACTN</name>
<gene>
    <name evidence="2" type="ORF">AVDCRST_MAG36-2937</name>
</gene>
<feature type="compositionally biased region" description="Basic and acidic residues" evidence="1">
    <location>
        <begin position="703"/>
        <end position="717"/>
    </location>
</feature>
<feature type="compositionally biased region" description="Basic and acidic residues" evidence="1">
    <location>
        <begin position="599"/>
        <end position="609"/>
    </location>
</feature>
<feature type="compositionally biased region" description="Low complexity" evidence="1">
    <location>
        <begin position="45"/>
        <end position="55"/>
    </location>
</feature>
<evidence type="ECO:0000256" key="1">
    <source>
        <dbReference type="SAM" id="MobiDB-lite"/>
    </source>
</evidence>
<dbReference type="EMBL" id="CADCUH010000190">
    <property type="protein sequence ID" value="CAA9364446.1"/>
    <property type="molecule type" value="Genomic_DNA"/>
</dbReference>
<proteinExistence type="predicted"/>
<feature type="compositionally biased region" description="Basic and acidic residues" evidence="1">
    <location>
        <begin position="732"/>
        <end position="746"/>
    </location>
</feature>
<organism evidence="2">
    <name type="scientific">uncultured Nocardioidaceae bacterium</name>
    <dbReference type="NCBI Taxonomy" id="253824"/>
    <lineage>
        <taxon>Bacteria</taxon>
        <taxon>Bacillati</taxon>
        <taxon>Actinomycetota</taxon>
        <taxon>Actinomycetes</taxon>
        <taxon>Propionibacteriales</taxon>
        <taxon>Nocardioidaceae</taxon>
        <taxon>environmental samples</taxon>
    </lineage>
</organism>
<dbReference type="AlphaFoldDB" id="A0A6J4MQQ0"/>
<feature type="region of interest" description="Disordered" evidence="1">
    <location>
        <begin position="464"/>
        <end position="789"/>
    </location>
</feature>
<feature type="compositionally biased region" description="Basic and acidic residues" evidence="1">
    <location>
        <begin position="137"/>
        <end position="155"/>
    </location>
</feature>
<feature type="compositionally biased region" description="Basic and acidic residues" evidence="1">
    <location>
        <begin position="20"/>
        <end position="38"/>
    </location>
</feature>
<sequence>MLPGTAGPCTALPGRAGAAADRRPVADPPPRRADLEAVRRRRRAAPAVAPAVVHRAGGRCGQVAGGRAHRSAGSRPRARTGLRGELASLPPARPGSAPRARPAARSAGVGTRWEGPLAARSSPEASGPAGQVASEGDVTRGEPGPHRPGSRDPVVDQRLPVRRPRRGAERGVRRVPELAVDQRPVPVPRGEPEADVALPDVPQRVAPDRPVVVHLPDPVLEHPAGVEPAQAVRHGRGVRRGVPVHDARLRRPDRPAVLPVRVQPDGHREVVAEGLADGAGVEAGPEPGHLRVVHRVAVLVHDHLGVLCVVDAALAEPDVVVLVPGVAVVDAVLVDPHVLALGVDRPERRAEAERLEVLLGLVDPEVDHHLLEPFVVTSVEEGVRRAVRLRAGAAADVDPPAVEPSRAVEVAQLHGRVRRERDCARGVLLVGERLDPGRLHGIHLEDAAGADLAAARCLLRRSRPGHRHRRQAAGHCSEQRDNLAQGGHGTSSDRSSAPVDASGEPMRLLGKLEEHDPDRGPTRINRHGLPRSGACERPPDGRGPPRNASGTACCPIVRRSGRHSAAAPPIGESHDRDPRRARAGVRRTPRHRTRRTRRPWAERPGDGRPRGAGGGHLGVRRGRPGGVPVGPSHPRAHREPVPPGRSGARDQPTPSGAPLGRRLLTRRARHARRRVRPGPLRGPRRTRARLLPGEPAGGAGGAVRRDPAAREPLHEHAVPPGREPALAPSGDGGRRQRHDDGADGPRARGQRVSPGPDGDQQRARGHRHRSGVTVMPIEHTCESGAMALP</sequence>
<reference evidence="2" key="1">
    <citation type="submission" date="2020-02" db="EMBL/GenBank/DDBJ databases">
        <authorList>
            <person name="Meier V. D."/>
        </authorList>
    </citation>
    <scope>NUCLEOTIDE SEQUENCE</scope>
    <source>
        <strain evidence="2">AVDCRST_MAG36</strain>
    </source>
</reference>
<accession>A0A6J4MQQ0</accession>
<protein>
    <submittedName>
        <fullName evidence="2">Uncharacterized protein</fullName>
    </submittedName>
</protein>